<evidence type="ECO:0000313" key="2">
    <source>
        <dbReference type="Proteomes" id="UP000279306"/>
    </source>
</evidence>
<dbReference type="Proteomes" id="UP000279306">
    <property type="component" value="Chromosome"/>
</dbReference>
<dbReference type="AlphaFoldDB" id="A0A448IMT6"/>
<protein>
    <submittedName>
        <fullName evidence="1">Uncharacterized protein</fullName>
    </submittedName>
</protein>
<dbReference type="KEGG" id="mauu:NCTC10437_02109"/>
<dbReference type="EMBL" id="LR134356">
    <property type="protein sequence ID" value="VEG53737.1"/>
    <property type="molecule type" value="Genomic_DNA"/>
</dbReference>
<evidence type="ECO:0000313" key="1">
    <source>
        <dbReference type="EMBL" id="VEG53737.1"/>
    </source>
</evidence>
<dbReference type="OrthoDB" id="4642007at2"/>
<reference evidence="1 2" key="1">
    <citation type="submission" date="2018-12" db="EMBL/GenBank/DDBJ databases">
        <authorList>
            <consortium name="Pathogen Informatics"/>
        </authorList>
    </citation>
    <scope>NUCLEOTIDE SEQUENCE [LARGE SCALE GENOMIC DNA]</scope>
    <source>
        <strain evidence="1 2">NCTC10437</strain>
    </source>
</reference>
<organism evidence="1 2">
    <name type="scientific">Mycolicibacterium aurum</name>
    <name type="common">Mycobacterium aurum</name>
    <dbReference type="NCBI Taxonomy" id="1791"/>
    <lineage>
        <taxon>Bacteria</taxon>
        <taxon>Bacillati</taxon>
        <taxon>Actinomycetota</taxon>
        <taxon>Actinomycetes</taxon>
        <taxon>Mycobacteriales</taxon>
        <taxon>Mycobacteriaceae</taxon>
        <taxon>Mycolicibacterium</taxon>
    </lineage>
</organism>
<sequence length="191" mass="20315">MASRRYNQVGEVRELELCADGAELPGYRVVVAAASVGPIVAAAGGFLCDRAREGWTVSVLLAGSCDVRPLAILGVSDHRVVDEREDLGSIISGLPRETTVMIGADLLGADARARDGLGEFAQSAYGAVRVWGRPPEAEIGTGLEPDPYELSPAAIAFKTHALRAAGTAGMVEPVEALYRVRPDTYRRFYTV</sequence>
<dbReference type="RefSeq" id="WP_048630515.1">
    <property type="nucleotide sequence ID" value="NZ_CVQQ01000001.1"/>
</dbReference>
<name>A0A448IMT6_MYCAU</name>
<proteinExistence type="predicted"/>
<accession>A0A448IMT6</accession>
<gene>
    <name evidence="1" type="ORF">NCTC10437_02109</name>
</gene>
<keyword evidence="2" id="KW-1185">Reference proteome</keyword>